<dbReference type="OrthoDB" id="127231at2759"/>
<feature type="region of interest" description="Disordered" evidence="1">
    <location>
        <begin position="80"/>
        <end position="160"/>
    </location>
</feature>
<proteinExistence type="predicted"/>
<dbReference type="Proteomes" id="UP001165121">
    <property type="component" value="Unassembled WGS sequence"/>
</dbReference>
<gene>
    <name evidence="2" type="ORF">Pfra01_002952300</name>
</gene>
<protein>
    <submittedName>
        <fullName evidence="2">Unnamed protein product</fullName>
    </submittedName>
</protein>
<comment type="caution">
    <text evidence="2">The sequence shown here is derived from an EMBL/GenBank/DDBJ whole genome shotgun (WGS) entry which is preliminary data.</text>
</comment>
<sequence length="499" mass="54969">MRASIARLEEQTSQWGLPASKTSGFCRPRSERLLNMIKIVMPSCGIATTLPMVETPLPLIGTPLLAIETLWPKIETPWLKSQHNRVRDSAQIEDSMSSDSDDGSRDAGSVTTEIDCPPKLPKGLDASPSSDVSESDPKEVEPEIAMQDTNDTSPLEIPEPDKCATIEGKEEAEDEGTDDEILSALSRSRSSLRRRGSLTSDRGTLQATIDVDGDGESSSGSSSGNSEDEGSGAGNAGSPTQHHVGGGSAVGDLVDATLEVGEIDNPPSFPTFVPRRLGIPGVCARLFRQPDIIPWDVYLVSSLRHLITGAAVNALMDTSPWSNLSNGEAPLTFIHAVSGRRLPHNFVQDYLELKERHLKSYWKSTHFLPITEVMSSADQALSDYYEQRRQRRSRAGAAWRRFLTRDVIPALRHSQCDLDILLDPFFLHFPKSRVTKHWFPKLDVGASSLAEALDILDLEEPWRLQFRHNPQDHPAIRVACLRNKLLDPRHVRPSVSAVL</sequence>
<name>A0A9W6YN44_9STRA</name>
<organism evidence="2 3">
    <name type="scientific">Phytophthora fragariaefolia</name>
    <dbReference type="NCBI Taxonomy" id="1490495"/>
    <lineage>
        <taxon>Eukaryota</taxon>
        <taxon>Sar</taxon>
        <taxon>Stramenopiles</taxon>
        <taxon>Oomycota</taxon>
        <taxon>Peronosporomycetes</taxon>
        <taxon>Peronosporales</taxon>
        <taxon>Peronosporaceae</taxon>
        <taxon>Phytophthora</taxon>
    </lineage>
</organism>
<feature type="compositionally biased region" description="Low complexity" evidence="1">
    <location>
        <begin position="216"/>
        <end position="225"/>
    </location>
</feature>
<dbReference type="AlphaFoldDB" id="A0A9W6YN44"/>
<dbReference type="EMBL" id="BSXT01018896">
    <property type="protein sequence ID" value="GMG15686.1"/>
    <property type="molecule type" value="Genomic_DNA"/>
</dbReference>
<evidence type="ECO:0000313" key="3">
    <source>
        <dbReference type="Proteomes" id="UP001165121"/>
    </source>
</evidence>
<evidence type="ECO:0000313" key="2">
    <source>
        <dbReference type="EMBL" id="GMG15686.1"/>
    </source>
</evidence>
<evidence type="ECO:0000256" key="1">
    <source>
        <dbReference type="SAM" id="MobiDB-lite"/>
    </source>
</evidence>
<keyword evidence="3" id="KW-1185">Reference proteome</keyword>
<reference evidence="2" key="1">
    <citation type="submission" date="2023-04" db="EMBL/GenBank/DDBJ databases">
        <title>Phytophthora fragariaefolia NBRC 109709.</title>
        <authorList>
            <person name="Ichikawa N."/>
            <person name="Sato H."/>
            <person name="Tonouchi N."/>
        </authorList>
    </citation>
    <scope>NUCLEOTIDE SEQUENCE</scope>
    <source>
        <strain evidence="2">NBRC 109709</strain>
    </source>
</reference>
<feature type="region of interest" description="Disordered" evidence="1">
    <location>
        <begin position="186"/>
        <end position="249"/>
    </location>
</feature>
<accession>A0A9W6YN44</accession>